<feature type="chain" id="PRO_5006134103" description="CARDB domain-containing protein" evidence="1">
    <location>
        <begin position="22"/>
        <end position="154"/>
    </location>
</feature>
<dbReference type="Proteomes" id="UP000050277">
    <property type="component" value="Unassembled WGS sequence"/>
</dbReference>
<dbReference type="STRING" id="70996.SE18_01850"/>
<dbReference type="RefSeq" id="WP_054532717.1">
    <property type="nucleotide sequence ID" value="NZ_LGKP01000005.1"/>
</dbReference>
<feature type="signal peptide" evidence="1">
    <location>
        <begin position="1"/>
        <end position="21"/>
    </location>
</feature>
<reference evidence="2 3" key="1">
    <citation type="submission" date="2015-07" db="EMBL/GenBank/DDBJ databases">
        <title>Whole genome sequence of Herpetosiphon geysericola DSM 7119.</title>
        <authorList>
            <person name="Hemp J."/>
            <person name="Ward L.M."/>
            <person name="Pace L.A."/>
            <person name="Fischer W.W."/>
        </authorList>
    </citation>
    <scope>NUCLEOTIDE SEQUENCE [LARGE SCALE GENOMIC DNA]</scope>
    <source>
        <strain evidence="2 3">DSM 7119</strain>
    </source>
</reference>
<sequence length="154" mass="16911">MQRLKLFTWCLFLLVGCGQIAVEPKPAPPESITSDDYDVAVVSVDFDPALQGSRLPISDKYAVLVALENRGLLTAYNVKVNARLRRTSDDILMLSGSRSVNELAPGQIIVVRIEPEGAIPANADVYSLIVRAEPLSQETLTSNNTREFTIRVEP</sequence>
<evidence type="ECO:0000313" key="3">
    <source>
        <dbReference type="Proteomes" id="UP000050277"/>
    </source>
</evidence>
<comment type="caution">
    <text evidence="2">The sequence shown here is derived from an EMBL/GenBank/DDBJ whole genome shotgun (WGS) entry which is preliminary data.</text>
</comment>
<evidence type="ECO:0000313" key="2">
    <source>
        <dbReference type="EMBL" id="KPL91422.1"/>
    </source>
</evidence>
<dbReference type="PROSITE" id="PS51257">
    <property type="entry name" value="PROKAR_LIPOPROTEIN"/>
    <property type="match status" value="1"/>
</dbReference>
<dbReference type="InterPro" id="IPR013783">
    <property type="entry name" value="Ig-like_fold"/>
</dbReference>
<evidence type="ECO:0000256" key="1">
    <source>
        <dbReference type="SAM" id="SignalP"/>
    </source>
</evidence>
<dbReference type="Gene3D" id="2.60.40.10">
    <property type="entry name" value="Immunoglobulins"/>
    <property type="match status" value="1"/>
</dbReference>
<name>A0A0P6Z2J2_9CHLR</name>
<accession>A0A0P6Z2J2</accession>
<keyword evidence="3" id="KW-1185">Reference proteome</keyword>
<dbReference type="EMBL" id="LGKP01000005">
    <property type="protein sequence ID" value="KPL91422.1"/>
    <property type="molecule type" value="Genomic_DNA"/>
</dbReference>
<dbReference type="OrthoDB" id="9825418at2"/>
<proteinExistence type="predicted"/>
<evidence type="ECO:0008006" key="4">
    <source>
        <dbReference type="Google" id="ProtNLM"/>
    </source>
</evidence>
<organism evidence="2 3">
    <name type="scientific">Herpetosiphon geysericola</name>
    <dbReference type="NCBI Taxonomy" id="70996"/>
    <lineage>
        <taxon>Bacteria</taxon>
        <taxon>Bacillati</taxon>
        <taxon>Chloroflexota</taxon>
        <taxon>Chloroflexia</taxon>
        <taxon>Herpetosiphonales</taxon>
        <taxon>Herpetosiphonaceae</taxon>
        <taxon>Herpetosiphon</taxon>
    </lineage>
</organism>
<protein>
    <recommendedName>
        <fullName evidence="4">CARDB domain-containing protein</fullName>
    </recommendedName>
</protein>
<keyword evidence="1" id="KW-0732">Signal</keyword>
<gene>
    <name evidence="2" type="ORF">SE18_01850</name>
</gene>
<dbReference type="AlphaFoldDB" id="A0A0P6Z2J2"/>